<feature type="transmembrane region" description="Helical" evidence="1">
    <location>
        <begin position="194"/>
        <end position="210"/>
    </location>
</feature>
<feature type="transmembrane region" description="Helical" evidence="1">
    <location>
        <begin position="112"/>
        <end position="131"/>
    </location>
</feature>
<feature type="transmembrane region" description="Helical" evidence="1">
    <location>
        <begin position="59"/>
        <end position="77"/>
    </location>
</feature>
<evidence type="ECO:0000313" key="2">
    <source>
        <dbReference type="EMBL" id="MBD2844436.1"/>
    </source>
</evidence>
<feature type="transmembrane region" description="Helical" evidence="1">
    <location>
        <begin position="217"/>
        <end position="240"/>
    </location>
</feature>
<accession>A0A927BPP7</accession>
<feature type="transmembrane region" description="Helical" evidence="1">
    <location>
        <begin position="246"/>
        <end position="264"/>
    </location>
</feature>
<protein>
    <recommendedName>
        <fullName evidence="4">DUF2157 domain-containing protein</fullName>
    </recommendedName>
</protein>
<dbReference type="Proteomes" id="UP000621560">
    <property type="component" value="Unassembled WGS sequence"/>
</dbReference>
<evidence type="ECO:0000313" key="3">
    <source>
        <dbReference type="Proteomes" id="UP000621560"/>
    </source>
</evidence>
<comment type="caution">
    <text evidence="2">The sequence shown here is derived from an EMBL/GenBank/DDBJ whole genome shotgun (WGS) entry which is preliminary data.</text>
</comment>
<reference evidence="2" key="1">
    <citation type="submission" date="2020-09" db="EMBL/GenBank/DDBJ databases">
        <title>A novel bacterium of genus Paenibacillus, isolated from South China Sea.</title>
        <authorList>
            <person name="Huang H."/>
            <person name="Mo K."/>
            <person name="Hu Y."/>
        </authorList>
    </citation>
    <scope>NUCLEOTIDE SEQUENCE</scope>
    <source>
        <strain evidence="2">IB182496</strain>
    </source>
</reference>
<keyword evidence="1" id="KW-0472">Membrane</keyword>
<proteinExistence type="predicted"/>
<feature type="transmembrane region" description="Helical" evidence="1">
    <location>
        <begin position="83"/>
        <end position="100"/>
    </location>
</feature>
<organism evidence="2 3">
    <name type="scientific">Paenibacillus sabuli</name>
    <dbReference type="NCBI Taxonomy" id="2772509"/>
    <lineage>
        <taxon>Bacteria</taxon>
        <taxon>Bacillati</taxon>
        <taxon>Bacillota</taxon>
        <taxon>Bacilli</taxon>
        <taxon>Bacillales</taxon>
        <taxon>Paenibacillaceae</taxon>
        <taxon>Paenibacillus</taxon>
    </lineage>
</organism>
<evidence type="ECO:0008006" key="4">
    <source>
        <dbReference type="Google" id="ProtNLM"/>
    </source>
</evidence>
<name>A0A927BPP7_9BACL</name>
<feature type="transmembrane region" description="Helical" evidence="1">
    <location>
        <begin position="163"/>
        <end position="182"/>
    </location>
</feature>
<feature type="transmembrane region" description="Helical" evidence="1">
    <location>
        <begin position="137"/>
        <end position="156"/>
    </location>
</feature>
<gene>
    <name evidence="2" type="ORF">IDH44_04480</name>
</gene>
<evidence type="ECO:0000256" key="1">
    <source>
        <dbReference type="SAM" id="Phobius"/>
    </source>
</evidence>
<keyword evidence="1" id="KW-0812">Transmembrane</keyword>
<dbReference type="RefSeq" id="WP_190915117.1">
    <property type="nucleotide sequence ID" value="NZ_JACXIZ010000011.1"/>
</dbReference>
<keyword evidence="1" id="KW-1133">Transmembrane helix</keyword>
<sequence>MDAERRKVIVNEIEHWQRSKLLPDQYCDFLLNLYVDDPSKAGGWLGKTTDALQRSSGKAWLLGFGVTSLILLILLYFNDLHPILQIFIVLTSTLLLFVYGVRIRSRSEATGLSLIGASMLILLIGGLHLLRAAGYESWSAAAGWLAFCALLWIGLGCMLRIPLLHLCGWLGAILVYAAMLAAGTESPAWYDVQLFWLPAAFVFAWGSWFFQRWSKPAGAVLLLTSIMLWFMPEVYHALLLPMPDELALQLVIKLSIGGAVMFFLRKKWIAWVV</sequence>
<dbReference type="AlphaFoldDB" id="A0A927BPP7"/>
<dbReference type="EMBL" id="JACXIZ010000011">
    <property type="protein sequence ID" value="MBD2844436.1"/>
    <property type="molecule type" value="Genomic_DNA"/>
</dbReference>
<keyword evidence="3" id="KW-1185">Reference proteome</keyword>